<dbReference type="Proteomes" id="UP000092714">
    <property type="component" value="Unassembled WGS sequence"/>
</dbReference>
<evidence type="ECO:0000313" key="6">
    <source>
        <dbReference type="Proteomes" id="UP000092714"/>
    </source>
</evidence>
<dbReference type="EMBL" id="MAPZ01000020">
    <property type="protein sequence ID" value="OBY10412.1"/>
    <property type="molecule type" value="Genomic_DNA"/>
</dbReference>
<dbReference type="GO" id="GO:0043565">
    <property type="term" value="F:sequence-specific DNA binding"/>
    <property type="evidence" value="ECO:0007669"/>
    <property type="project" value="InterPro"/>
</dbReference>
<evidence type="ECO:0000256" key="2">
    <source>
        <dbReference type="ARBA" id="ARBA00023125"/>
    </source>
</evidence>
<dbReference type="Gene3D" id="1.10.10.60">
    <property type="entry name" value="Homeodomain-like"/>
    <property type="match status" value="2"/>
</dbReference>
<dbReference type="eggNOG" id="COG2207">
    <property type="taxonomic scope" value="Bacteria"/>
</dbReference>
<dbReference type="InterPro" id="IPR014710">
    <property type="entry name" value="RmlC-like_jellyroll"/>
</dbReference>
<evidence type="ECO:0000313" key="5">
    <source>
        <dbReference type="EMBL" id="OBY10412.1"/>
    </source>
</evidence>
<dbReference type="RefSeq" id="WP_027099046.1">
    <property type="nucleotide sequence ID" value="NZ_CABHIH010000001.1"/>
</dbReference>
<dbReference type="InterPro" id="IPR018060">
    <property type="entry name" value="HTH_AraC"/>
</dbReference>
<dbReference type="OrthoDB" id="9791615at2"/>
<comment type="caution">
    <text evidence="5">The sequence shown here is derived from an EMBL/GenBank/DDBJ whole genome shotgun (WGS) entry which is preliminary data.</text>
</comment>
<dbReference type="InterPro" id="IPR011051">
    <property type="entry name" value="RmlC_Cupin_sf"/>
</dbReference>
<dbReference type="Gene3D" id="2.60.120.10">
    <property type="entry name" value="Jelly Rolls"/>
    <property type="match status" value="1"/>
</dbReference>
<dbReference type="PANTHER" id="PTHR43280">
    <property type="entry name" value="ARAC-FAMILY TRANSCRIPTIONAL REGULATOR"/>
    <property type="match status" value="1"/>
</dbReference>
<dbReference type="Pfam" id="PF12833">
    <property type="entry name" value="HTH_18"/>
    <property type="match status" value="1"/>
</dbReference>
<keyword evidence="2" id="KW-0238">DNA-binding</keyword>
<dbReference type="GeneID" id="42776881"/>
<accession>A0A174SI66</accession>
<keyword evidence="6" id="KW-1185">Reference proteome</keyword>
<protein>
    <submittedName>
        <fullName evidence="5">AraC family transcriptional regulator</fullName>
    </submittedName>
</protein>
<dbReference type="InterPro" id="IPR009057">
    <property type="entry name" value="Homeodomain-like_sf"/>
</dbReference>
<keyword evidence="1" id="KW-0805">Transcription regulation</keyword>
<evidence type="ECO:0000256" key="3">
    <source>
        <dbReference type="ARBA" id="ARBA00023163"/>
    </source>
</evidence>
<keyword evidence="3" id="KW-0804">Transcription</keyword>
<sequence length="355" mass="41331">MQNMKYYYDFSGQRFGYPLSLSINSFSREIFSRHNSLEITYVLKGEYEVITENFSHIIKEHELVIIAPNDIHIIRQHSNEENVILTIHIDFSLFPPAMVGEIGQAYESIVCTNKKNLHLLKKLKIQIGKLFRILLSDSNNLFELNTSMMEIIYTTSNHMQYPIERLPTQSIHRENYMKAIQYIDKHYKEDLRLTDVANTLMFSVSYTSKLFKRYTGILFVKYVALVRIRESIEDLLEGKKSIEQIAADCGMPNSKAYTKAFKELYGIVPSHYRKKFINNMKINDDKKEQLMSLDNNQKQLLQPLLEGIENTIYEDAGVKIKVEEKHIICSIQCDKYVNSTISHCNDEIVIDIASV</sequence>
<dbReference type="SUPFAM" id="SSF51182">
    <property type="entry name" value="RmlC-like cupins"/>
    <property type="match status" value="1"/>
</dbReference>
<proteinExistence type="predicted"/>
<dbReference type="SMART" id="SM00342">
    <property type="entry name" value="HTH_ARAC"/>
    <property type="match status" value="1"/>
</dbReference>
<dbReference type="GO" id="GO:0003700">
    <property type="term" value="F:DNA-binding transcription factor activity"/>
    <property type="evidence" value="ECO:0007669"/>
    <property type="project" value="InterPro"/>
</dbReference>
<dbReference type="PROSITE" id="PS01124">
    <property type="entry name" value="HTH_ARAC_FAMILY_2"/>
    <property type="match status" value="1"/>
</dbReference>
<gene>
    <name evidence="5" type="ORF">CP373A1_10960</name>
</gene>
<name>A0A174SI66_9CLOT</name>
<dbReference type="SUPFAM" id="SSF46689">
    <property type="entry name" value="Homeodomain-like"/>
    <property type="match status" value="2"/>
</dbReference>
<feature type="domain" description="HTH araC/xylS-type" evidence="4">
    <location>
        <begin position="177"/>
        <end position="275"/>
    </location>
</feature>
<evidence type="ECO:0000259" key="4">
    <source>
        <dbReference type="PROSITE" id="PS01124"/>
    </source>
</evidence>
<dbReference type="PANTHER" id="PTHR43280:SF28">
    <property type="entry name" value="HTH-TYPE TRANSCRIPTIONAL ACTIVATOR RHAS"/>
    <property type="match status" value="1"/>
</dbReference>
<evidence type="ECO:0000256" key="1">
    <source>
        <dbReference type="ARBA" id="ARBA00023015"/>
    </source>
</evidence>
<organism evidence="5 6">
    <name type="scientific">Clostridium paraputrificum</name>
    <dbReference type="NCBI Taxonomy" id="29363"/>
    <lineage>
        <taxon>Bacteria</taxon>
        <taxon>Bacillati</taxon>
        <taxon>Bacillota</taxon>
        <taxon>Clostridia</taxon>
        <taxon>Eubacteriales</taxon>
        <taxon>Clostridiaceae</taxon>
        <taxon>Clostridium</taxon>
    </lineage>
</organism>
<dbReference type="AlphaFoldDB" id="A0A174SI66"/>
<reference evidence="5 6" key="1">
    <citation type="submission" date="2016-06" db="EMBL/GenBank/DDBJ databases">
        <authorList>
            <person name="Kjaerup R.B."/>
            <person name="Dalgaard T.S."/>
            <person name="Juul-Madsen H.R."/>
        </authorList>
    </citation>
    <scope>NUCLEOTIDE SEQUENCE [LARGE SCALE GENOMIC DNA]</scope>
    <source>
        <strain evidence="5 6">373-A1</strain>
    </source>
</reference>